<keyword evidence="3" id="KW-1185">Reference proteome</keyword>
<evidence type="ECO:0000313" key="3">
    <source>
        <dbReference type="Proteomes" id="UP000435649"/>
    </source>
</evidence>
<keyword evidence="1" id="KW-0732">Signal</keyword>
<dbReference type="Pfam" id="PF13343">
    <property type="entry name" value="SBP_bac_6"/>
    <property type="match status" value="1"/>
</dbReference>
<accession>A0A844G3Z2</accession>
<dbReference type="PANTHER" id="PTHR30006:SF24">
    <property type="entry name" value="SLL0237 PROTEIN"/>
    <property type="match status" value="1"/>
</dbReference>
<comment type="caution">
    <text evidence="2">The sequence shown here is derived from an EMBL/GenBank/DDBJ whole genome shotgun (WGS) entry which is preliminary data.</text>
</comment>
<dbReference type="Proteomes" id="UP000435649">
    <property type="component" value="Unassembled WGS sequence"/>
</dbReference>
<dbReference type="SUPFAM" id="SSF53850">
    <property type="entry name" value="Periplasmic binding protein-like II"/>
    <property type="match status" value="1"/>
</dbReference>
<name>A0A844G3Z2_9BACT</name>
<dbReference type="RefSeq" id="WP_154418661.1">
    <property type="nucleotide sequence ID" value="NZ_VUNS01000011.1"/>
</dbReference>
<gene>
    <name evidence="2" type="ORF">FYJ85_11395</name>
</gene>
<proteinExistence type="predicted"/>
<dbReference type="EMBL" id="VUNS01000011">
    <property type="protein sequence ID" value="MST97642.1"/>
    <property type="molecule type" value="Genomic_DNA"/>
</dbReference>
<organism evidence="2 3">
    <name type="scientific">Victivallis lenta</name>
    <dbReference type="NCBI Taxonomy" id="2606640"/>
    <lineage>
        <taxon>Bacteria</taxon>
        <taxon>Pseudomonadati</taxon>
        <taxon>Lentisphaerota</taxon>
        <taxon>Lentisphaeria</taxon>
        <taxon>Victivallales</taxon>
        <taxon>Victivallaceae</taxon>
        <taxon>Victivallis</taxon>
    </lineage>
</organism>
<evidence type="ECO:0000313" key="2">
    <source>
        <dbReference type="EMBL" id="MST97642.1"/>
    </source>
</evidence>
<evidence type="ECO:0000256" key="1">
    <source>
        <dbReference type="ARBA" id="ARBA00022729"/>
    </source>
</evidence>
<protein>
    <submittedName>
        <fullName evidence="2">Extracellular solute-binding protein</fullName>
    </submittedName>
</protein>
<reference evidence="2 3" key="1">
    <citation type="submission" date="2019-08" db="EMBL/GenBank/DDBJ databases">
        <title>In-depth cultivation of the pig gut microbiome towards novel bacterial diversity and tailored functional studies.</title>
        <authorList>
            <person name="Wylensek D."/>
            <person name="Hitch T.C.A."/>
            <person name="Clavel T."/>
        </authorList>
    </citation>
    <scope>NUCLEOTIDE SEQUENCE [LARGE SCALE GENOMIC DNA]</scope>
    <source>
        <strain evidence="2 3">BBE-744-WT-12</strain>
    </source>
</reference>
<sequence>MLKKILVAALPIFVLLAIPFFLRPASGAPSDAPAEKLVIISAHNESIKYEYDRAFRQYYRDRFGRDIELDFRSPGGTSDIVKYIADRYEAEFRHFFESDPANGEWTPEIAKRFAEPGVENDPTAPEAVRKARKLFLSSDVGIGIDLMAGGGTFDMQRHAKRGFAVDGGAQKRHPEYFADDVIPRSFGGDELYDKDGRYYGIVLSTFGICYNADRIAELADPAPPKRWADLAAPRFYNTIALADPSKSGSANKCFEILIQQCMADSGSPDKGWEEGLNLIKRIFGNARNLTDSAGKIPRDVAAGNAAAGMAIDTYGFTEQEWNELQFGGTPHFFYVPPEGGTAVSADPVQMLRGAPNRKAAEAFIDFLLSVEGQKLHAFKTGTPGGPARHALRRPPIRRDLYAPEYREYRSDPNYNPYESGASFVYRPELTGPYYGLLRILIRAIALDPQPELQRAWKAIIDAGGPEKVPQAMRAFNRLPFPYAEIADANRALRRDAVEVAAVIRSWSESARLNYLEAERLAKEGK</sequence>
<dbReference type="Gene3D" id="3.40.190.10">
    <property type="entry name" value="Periplasmic binding protein-like II"/>
    <property type="match status" value="2"/>
</dbReference>
<dbReference type="PANTHER" id="PTHR30006">
    <property type="entry name" value="THIAMINE-BINDING PERIPLASMIC PROTEIN-RELATED"/>
    <property type="match status" value="1"/>
</dbReference>
<dbReference type="AlphaFoldDB" id="A0A844G3Z2"/>